<proteinExistence type="predicted"/>
<name>A0A558R8S4_9SPHN</name>
<evidence type="ECO:0000256" key="1">
    <source>
        <dbReference type="ARBA" id="ARBA00022438"/>
    </source>
</evidence>
<accession>A0A558R8S4</accession>
<dbReference type="Gene3D" id="3.50.30.30">
    <property type="match status" value="1"/>
</dbReference>
<dbReference type="PANTHER" id="PTHR12147:SF56">
    <property type="entry name" value="AMINOPEPTIDASE YDR415C-RELATED"/>
    <property type="match status" value="1"/>
</dbReference>
<feature type="signal peptide" evidence="7">
    <location>
        <begin position="1"/>
        <end position="20"/>
    </location>
</feature>
<dbReference type="CDD" id="cd05660">
    <property type="entry name" value="M28_like_PA"/>
    <property type="match status" value="1"/>
</dbReference>
<keyword evidence="6" id="KW-0862">Zinc</keyword>
<evidence type="ECO:0000256" key="6">
    <source>
        <dbReference type="ARBA" id="ARBA00022833"/>
    </source>
</evidence>
<dbReference type="OrthoDB" id="9778250at2"/>
<evidence type="ECO:0000256" key="4">
    <source>
        <dbReference type="ARBA" id="ARBA00022729"/>
    </source>
</evidence>
<evidence type="ECO:0000313" key="9">
    <source>
        <dbReference type="EMBL" id="TVV75774.1"/>
    </source>
</evidence>
<keyword evidence="5" id="KW-0378">Hydrolase</keyword>
<dbReference type="EMBL" id="VNIM01000017">
    <property type="protein sequence ID" value="TVV75774.1"/>
    <property type="molecule type" value="Genomic_DNA"/>
</dbReference>
<comment type="caution">
    <text evidence="9">The sequence shown here is derived from an EMBL/GenBank/DDBJ whole genome shotgun (WGS) entry which is preliminary data.</text>
</comment>
<evidence type="ECO:0000256" key="7">
    <source>
        <dbReference type="SAM" id="SignalP"/>
    </source>
</evidence>
<dbReference type="CDD" id="cd04821">
    <property type="entry name" value="PA_M28_1_2"/>
    <property type="match status" value="1"/>
</dbReference>
<keyword evidence="4 7" id="KW-0732">Signal</keyword>
<evidence type="ECO:0000256" key="5">
    <source>
        <dbReference type="ARBA" id="ARBA00022801"/>
    </source>
</evidence>
<dbReference type="InterPro" id="IPR045175">
    <property type="entry name" value="M28_fam"/>
</dbReference>
<organism evidence="9 10">
    <name type="scientific">Alterirhizorhabdus solaris</name>
    <dbReference type="NCBI Taxonomy" id="2529389"/>
    <lineage>
        <taxon>Bacteria</taxon>
        <taxon>Pseudomonadati</taxon>
        <taxon>Pseudomonadota</taxon>
        <taxon>Alphaproteobacteria</taxon>
        <taxon>Sphingomonadales</taxon>
        <taxon>Rhizorhabdaceae</taxon>
        <taxon>Alterirhizorhabdus</taxon>
    </lineage>
</organism>
<reference evidence="9 10" key="1">
    <citation type="submission" date="2019-07" db="EMBL/GenBank/DDBJ databases">
        <title>Sphingomonas solaris sp. nov., isolated from a solar panel from Boston, Massachusetts.</title>
        <authorList>
            <person name="Tanner K."/>
            <person name="Pascual J."/>
            <person name="Mancuso C."/>
            <person name="Pereto J."/>
            <person name="Khalil A."/>
            <person name="Vilanova C."/>
        </authorList>
    </citation>
    <scope>NUCLEOTIDE SEQUENCE [LARGE SCALE GENOMIC DNA]</scope>
    <source>
        <strain evidence="9 10">R4DWN</strain>
    </source>
</reference>
<dbReference type="PANTHER" id="PTHR12147">
    <property type="entry name" value="METALLOPEPTIDASE M28 FAMILY MEMBER"/>
    <property type="match status" value="1"/>
</dbReference>
<dbReference type="GO" id="GO:0046872">
    <property type="term" value="F:metal ion binding"/>
    <property type="evidence" value="ECO:0007669"/>
    <property type="project" value="UniProtKB-KW"/>
</dbReference>
<feature type="domain" description="Peptidase M28" evidence="8">
    <location>
        <begin position="294"/>
        <end position="510"/>
    </location>
</feature>
<evidence type="ECO:0000256" key="3">
    <source>
        <dbReference type="ARBA" id="ARBA00022723"/>
    </source>
</evidence>
<dbReference type="Gene3D" id="3.40.630.10">
    <property type="entry name" value="Zn peptidases"/>
    <property type="match status" value="1"/>
</dbReference>
<sequence>MVRRLVLAALLAGVALPATAAPPAIPLDTLKTVTKTLSQDSFEGRAPATPGEDKTVAYIAERFAAAGLKPGVRGGWYQPVPLVELTLKNTPAITVTGGRTPLSFAYKTDMVIGTYRVVPQVAVESSDVVFVGYGINAPEKGWNDYAGLDVKGKTVVILVNDPDWQARATTGLFDGRAMTYYGRWTYKFEEAARQGAAMALIVHDTAPAAYGFNVVRSSWSGPQLETDEKGDHLDQSAAVGWLTNEAARKLFASAGKDLDTLTAAAKVKGFRPVPLGLKAGVSLENGIRRQASRNVIGIIPGSTTPDEYVLYSAHWDHLGRCEPVNGDDICNGAVDNASGVAGLVALAEAFRAGGPPKRSVVFLALTAEESGTLGSEYYANNPVYPRAKTVGGANMDSLNLLGDPRDISLVGAGKSDLEGLLTRLATAQGRVVKPEPTPEKGFYYRSDHFSFAKLGVPMIYFDGGDDLVKGGVAAGQKAKAAYEATRYHAPSDEYDPEWDWSGAVHDLQLYYGIGRALADGGTWPKWNPGSEFRAVRDASEAAR</sequence>
<dbReference type="SUPFAM" id="SSF53187">
    <property type="entry name" value="Zn-dependent exopeptidases"/>
    <property type="match status" value="1"/>
</dbReference>
<dbReference type="FunFam" id="3.40.630.10:FF:000088">
    <property type="entry name" value="Peptidase M20"/>
    <property type="match status" value="1"/>
</dbReference>
<evidence type="ECO:0000313" key="10">
    <source>
        <dbReference type="Proteomes" id="UP000318681"/>
    </source>
</evidence>
<protein>
    <submittedName>
        <fullName evidence="9">M28 family peptidase</fullName>
    </submittedName>
</protein>
<keyword evidence="3" id="KW-0479">Metal-binding</keyword>
<keyword evidence="10" id="KW-1185">Reference proteome</keyword>
<keyword evidence="1" id="KW-0031">Aminopeptidase</keyword>
<dbReference type="GO" id="GO:0006508">
    <property type="term" value="P:proteolysis"/>
    <property type="evidence" value="ECO:0007669"/>
    <property type="project" value="UniProtKB-KW"/>
</dbReference>
<keyword evidence="2" id="KW-0645">Protease</keyword>
<gene>
    <name evidence="9" type="ORF">FOY91_06310</name>
</gene>
<dbReference type="InterPro" id="IPR007484">
    <property type="entry name" value="Peptidase_M28"/>
</dbReference>
<evidence type="ECO:0000259" key="8">
    <source>
        <dbReference type="Pfam" id="PF04389"/>
    </source>
</evidence>
<dbReference type="AlphaFoldDB" id="A0A558R8S4"/>
<dbReference type="Pfam" id="PF04389">
    <property type="entry name" value="Peptidase_M28"/>
    <property type="match status" value="1"/>
</dbReference>
<feature type="chain" id="PRO_5022159639" evidence="7">
    <location>
        <begin position="21"/>
        <end position="543"/>
    </location>
</feature>
<evidence type="ECO:0000256" key="2">
    <source>
        <dbReference type="ARBA" id="ARBA00022670"/>
    </source>
</evidence>
<dbReference type="Proteomes" id="UP000318681">
    <property type="component" value="Unassembled WGS sequence"/>
</dbReference>
<dbReference type="GO" id="GO:0008235">
    <property type="term" value="F:metalloexopeptidase activity"/>
    <property type="evidence" value="ECO:0007669"/>
    <property type="project" value="InterPro"/>
</dbReference>
<dbReference type="GO" id="GO:0004177">
    <property type="term" value="F:aminopeptidase activity"/>
    <property type="evidence" value="ECO:0007669"/>
    <property type="project" value="UniProtKB-KW"/>
</dbReference>